<dbReference type="EMBL" id="JAGTJQ010000008">
    <property type="protein sequence ID" value="KAH7026213.1"/>
    <property type="molecule type" value="Genomic_DNA"/>
</dbReference>
<organism evidence="2 3">
    <name type="scientific">Microdochium trichocladiopsis</name>
    <dbReference type="NCBI Taxonomy" id="1682393"/>
    <lineage>
        <taxon>Eukaryota</taxon>
        <taxon>Fungi</taxon>
        <taxon>Dikarya</taxon>
        <taxon>Ascomycota</taxon>
        <taxon>Pezizomycotina</taxon>
        <taxon>Sordariomycetes</taxon>
        <taxon>Xylariomycetidae</taxon>
        <taxon>Xylariales</taxon>
        <taxon>Microdochiaceae</taxon>
        <taxon>Microdochium</taxon>
    </lineage>
</organism>
<gene>
    <name evidence="2" type="ORF">B0I36DRAFT_155320</name>
</gene>
<comment type="caution">
    <text evidence="2">The sequence shown here is derived from an EMBL/GenBank/DDBJ whole genome shotgun (WGS) entry which is preliminary data.</text>
</comment>
<accession>A0A9P8Y2Z0</accession>
<evidence type="ECO:0000256" key="1">
    <source>
        <dbReference type="SAM" id="MobiDB-lite"/>
    </source>
</evidence>
<evidence type="ECO:0000313" key="3">
    <source>
        <dbReference type="Proteomes" id="UP000756346"/>
    </source>
</evidence>
<name>A0A9P8Y2Z0_9PEZI</name>
<protein>
    <submittedName>
        <fullName evidence="2">Uncharacterized protein</fullName>
    </submittedName>
</protein>
<feature type="compositionally biased region" description="Basic and acidic residues" evidence="1">
    <location>
        <begin position="162"/>
        <end position="174"/>
    </location>
</feature>
<keyword evidence="3" id="KW-1185">Reference proteome</keyword>
<dbReference type="RefSeq" id="XP_046009430.1">
    <property type="nucleotide sequence ID" value="XM_046148587.1"/>
</dbReference>
<evidence type="ECO:0000313" key="2">
    <source>
        <dbReference type="EMBL" id="KAH7026213.1"/>
    </source>
</evidence>
<dbReference type="Proteomes" id="UP000756346">
    <property type="component" value="Unassembled WGS sequence"/>
</dbReference>
<dbReference type="GeneID" id="70178133"/>
<feature type="region of interest" description="Disordered" evidence="1">
    <location>
        <begin position="28"/>
        <end position="61"/>
    </location>
</feature>
<feature type="region of interest" description="Disordered" evidence="1">
    <location>
        <begin position="135"/>
        <end position="183"/>
    </location>
</feature>
<dbReference type="AlphaFoldDB" id="A0A9P8Y2Z0"/>
<sequence>MCPTYSTPPSIPLIMSFRLVDRGGSAKRARRVDMRGEQAEKEAGETRFRRRPSSSTPSPTPLFLTEPLSPPFPPVVKPLSFPFSCHSAPAWATISLTSRHPRKCLRTEEWPGGDALCNRVFLEPHIKVPPPLLRGTNTQQANLPLGPFSSHNSKGKHLLSRKVPEPHVEDDSPRRRSRRGLSEAMPSSLIVSWQMTICWTRSRPRKDSL</sequence>
<reference evidence="2" key="1">
    <citation type="journal article" date="2021" name="Nat. Commun.">
        <title>Genetic determinants of endophytism in the Arabidopsis root mycobiome.</title>
        <authorList>
            <person name="Mesny F."/>
            <person name="Miyauchi S."/>
            <person name="Thiergart T."/>
            <person name="Pickel B."/>
            <person name="Atanasova L."/>
            <person name="Karlsson M."/>
            <person name="Huettel B."/>
            <person name="Barry K.W."/>
            <person name="Haridas S."/>
            <person name="Chen C."/>
            <person name="Bauer D."/>
            <person name="Andreopoulos W."/>
            <person name="Pangilinan J."/>
            <person name="LaButti K."/>
            <person name="Riley R."/>
            <person name="Lipzen A."/>
            <person name="Clum A."/>
            <person name="Drula E."/>
            <person name="Henrissat B."/>
            <person name="Kohler A."/>
            <person name="Grigoriev I.V."/>
            <person name="Martin F.M."/>
            <person name="Hacquard S."/>
        </authorList>
    </citation>
    <scope>NUCLEOTIDE SEQUENCE</scope>
    <source>
        <strain evidence="2">MPI-CAGE-CH-0230</strain>
    </source>
</reference>
<proteinExistence type="predicted"/>
<feature type="compositionally biased region" description="Basic and acidic residues" evidence="1">
    <location>
        <begin position="31"/>
        <end position="47"/>
    </location>
</feature>